<protein>
    <submittedName>
        <fullName evidence="2">AP-4 complex accessory subunit Tepsin-like</fullName>
    </submittedName>
</protein>
<feature type="compositionally biased region" description="Low complexity" evidence="1">
    <location>
        <begin position="262"/>
        <end position="277"/>
    </location>
</feature>
<feature type="region of interest" description="Disordered" evidence="1">
    <location>
        <begin position="365"/>
        <end position="387"/>
    </location>
</feature>
<sequence length="595" mass="66108">MERKGTPLPFQKLLCTRWLVRGKVIYNILLNWEELKAYFAVTVPRADASCLYKAREALGMLEDPVNLLYFHYVSPIVTEFERVHSLFQTTDADPKELVSEHHKSLQDRILDRNGKPLPLNMVDYGAKFMHELYTFINQRNHSAEAVGKYPLLNKATVDNDTPLPGYLFEEIISILLEIVRILQHVCSRGHRGVRVYLRGKDGELRRVTASGGPPDPVLANTPQLFLSSAIQELLTLLFDPRTMKEDEIWMAGKENGEETTKSSQQSSFSQGYGSQASKGKYEGFGSSPINQGDNLVNQVRGIVERVMSPSGDTKKLGLDFLQGEKGDYQPLSLPSIGSSVPCLPQSSSHLHIPVLSTSHPTKYKAHRAGRAGGGWESDEDAQEASTSPLNSEIDLPIGLADHHPSEEQVAGVIEEEFLNCVVDPKITWPLDHDRLVELCQKCTVFDITLLLGKIDEKVAVLINSLHYLEVSQAAVSQDGPDGSQVTIDSEDKLELNFSSTKILTDNVTLPTTLTIVPISPMNSTSSLKLSMNVGPPWPDGCFDKLGRDNIDTNFWAIGDYNTQNGYLQALFRDVPVKRKRTEAEVCCRQEEDGGS</sequence>
<feature type="region of interest" description="Disordered" evidence="1">
    <location>
        <begin position="255"/>
        <end position="292"/>
    </location>
</feature>
<gene>
    <name evidence="2" type="primary">Tepsin-L</name>
    <name evidence="2" type="ORF">Hamer_G010900</name>
</gene>
<dbReference type="Proteomes" id="UP000747542">
    <property type="component" value="Unassembled WGS sequence"/>
</dbReference>
<evidence type="ECO:0000313" key="3">
    <source>
        <dbReference type="Proteomes" id="UP000747542"/>
    </source>
</evidence>
<comment type="caution">
    <text evidence="2">The sequence shown here is derived from an EMBL/GenBank/DDBJ whole genome shotgun (WGS) entry which is preliminary data.</text>
</comment>
<dbReference type="InterPro" id="IPR039273">
    <property type="entry name" value="TEPSIN"/>
</dbReference>
<dbReference type="EMBL" id="JAHLQT010028013">
    <property type="protein sequence ID" value="KAG7162221.1"/>
    <property type="molecule type" value="Genomic_DNA"/>
</dbReference>
<evidence type="ECO:0000256" key="1">
    <source>
        <dbReference type="SAM" id="MobiDB-lite"/>
    </source>
</evidence>
<keyword evidence="3" id="KW-1185">Reference proteome</keyword>
<name>A0A8J5JTL4_HOMAM</name>
<dbReference type="PANTHER" id="PTHR21514:SF0">
    <property type="entry name" value="AP-4 COMPLEX ACCESSORY SUBUNIT TEPSIN"/>
    <property type="match status" value="1"/>
</dbReference>
<dbReference type="PANTHER" id="PTHR21514">
    <property type="entry name" value="AP-4 COMPLEX ACCESSORY SUBUNIT TEPSIN"/>
    <property type="match status" value="1"/>
</dbReference>
<dbReference type="InterPro" id="IPR008942">
    <property type="entry name" value="ENTH_VHS"/>
</dbReference>
<organism evidence="2 3">
    <name type="scientific">Homarus americanus</name>
    <name type="common">American lobster</name>
    <dbReference type="NCBI Taxonomy" id="6706"/>
    <lineage>
        <taxon>Eukaryota</taxon>
        <taxon>Metazoa</taxon>
        <taxon>Ecdysozoa</taxon>
        <taxon>Arthropoda</taxon>
        <taxon>Crustacea</taxon>
        <taxon>Multicrustacea</taxon>
        <taxon>Malacostraca</taxon>
        <taxon>Eumalacostraca</taxon>
        <taxon>Eucarida</taxon>
        <taxon>Decapoda</taxon>
        <taxon>Pleocyemata</taxon>
        <taxon>Astacidea</taxon>
        <taxon>Nephropoidea</taxon>
        <taxon>Nephropidae</taxon>
        <taxon>Homarus</taxon>
    </lineage>
</organism>
<dbReference type="Gene3D" id="1.25.40.90">
    <property type="match status" value="2"/>
</dbReference>
<proteinExistence type="predicted"/>
<reference evidence="2" key="1">
    <citation type="journal article" date="2021" name="Sci. Adv.">
        <title>The American lobster genome reveals insights on longevity, neural, and immune adaptations.</title>
        <authorList>
            <person name="Polinski J.M."/>
            <person name="Zimin A.V."/>
            <person name="Clark K.F."/>
            <person name="Kohn A.B."/>
            <person name="Sadowski N."/>
            <person name="Timp W."/>
            <person name="Ptitsyn A."/>
            <person name="Khanna P."/>
            <person name="Romanova D.Y."/>
            <person name="Williams P."/>
            <person name="Greenwood S.J."/>
            <person name="Moroz L.L."/>
            <person name="Walt D.R."/>
            <person name="Bodnar A.G."/>
        </authorList>
    </citation>
    <scope>NUCLEOTIDE SEQUENCE</scope>
    <source>
        <strain evidence="2">GMGI-L3</strain>
    </source>
</reference>
<dbReference type="GO" id="GO:0032588">
    <property type="term" value="C:trans-Golgi network membrane"/>
    <property type="evidence" value="ECO:0007669"/>
    <property type="project" value="TreeGrafter"/>
</dbReference>
<dbReference type="AlphaFoldDB" id="A0A8J5JTL4"/>
<accession>A0A8J5JTL4</accession>
<evidence type="ECO:0000313" key="2">
    <source>
        <dbReference type="EMBL" id="KAG7162221.1"/>
    </source>
</evidence>